<gene>
    <name evidence="4" type="ORF">PMZ80_008676</name>
</gene>
<dbReference type="InterPro" id="IPR013320">
    <property type="entry name" value="ConA-like_dom_sf"/>
</dbReference>
<sequence length="269" mass="29037">MDSNQKNVLHGSFRARTRVIPDYSDDPPVAPGAVLGFFTYHSDTEESDLEILTYDPTTNIRYSNQSDEDTETGNTIPGASTDAVLPNNKVWTDWHDHRLDWFDGMSRWYIDDELALEKTKNVPTKPSGLILNLWSDGGEWSGNMTVGAEVIAGFEWVEMVFNISGTNPSKRDQAACNVGCNVDGVQEVGVPEVAFDSMSSDSTSDDSTNDDSTNADSTNADSTSNDSTSSNSLSSGSSAMVAGGVVDQVAAVVVVQVLAFWALFFFGSN</sequence>
<dbReference type="SUPFAM" id="SSF49899">
    <property type="entry name" value="Concanavalin A-like lectins/glucanases"/>
    <property type="match status" value="1"/>
</dbReference>
<name>A0ABR0RFH2_9EURO</name>
<proteinExistence type="predicted"/>
<dbReference type="GeneID" id="90002125"/>
<feature type="region of interest" description="Disordered" evidence="1">
    <location>
        <begin position="60"/>
        <end position="81"/>
    </location>
</feature>
<feature type="domain" description="GH16" evidence="3">
    <location>
        <begin position="5"/>
        <end position="143"/>
    </location>
</feature>
<feature type="region of interest" description="Disordered" evidence="1">
    <location>
        <begin position="196"/>
        <end position="233"/>
    </location>
</feature>
<dbReference type="RefSeq" id="XP_064727462.1">
    <property type="nucleotide sequence ID" value="XM_064877075.1"/>
</dbReference>
<feature type="compositionally biased region" description="Low complexity" evidence="1">
    <location>
        <begin position="210"/>
        <end position="233"/>
    </location>
</feature>
<accession>A0ABR0RFH2</accession>
<dbReference type="Gene3D" id="2.60.120.200">
    <property type="match status" value="1"/>
</dbReference>
<dbReference type="PANTHER" id="PTHR38121:SF4">
    <property type="entry name" value="GH16 DOMAIN-CONTAINING PROTEIN-RELATED"/>
    <property type="match status" value="1"/>
</dbReference>
<evidence type="ECO:0000313" key="4">
    <source>
        <dbReference type="EMBL" id="KAK5939372.1"/>
    </source>
</evidence>
<protein>
    <recommendedName>
        <fullName evidence="3">GH16 domain-containing protein</fullName>
    </recommendedName>
</protein>
<keyword evidence="2" id="KW-0812">Transmembrane</keyword>
<dbReference type="PANTHER" id="PTHR38121">
    <property type="entry name" value="GH16 DOMAIN-CONTAINING PROTEIN"/>
    <property type="match status" value="1"/>
</dbReference>
<dbReference type="InterPro" id="IPR000757">
    <property type="entry name" value="Beta-glucanase-like"/>
</dbReference>
<dbReference type="CDD" id="cd00413">
    <property type="entry name" value="Glyco_hydrolase_16"/>
    <property type="match status" value="1"/>
</dbReference>
<reference evidence="4 5" key="1">
    <citation type="journal article" date="2023" name="Res Sq">
        <title>Genomic and morphological characterization of Knufia obscura isolated from the Mars 2020 spacecraft assembly facility.</title>
        <authorList>
            <person name="Chander A.M."/>
            <person name="Teixeira M.M."/>
            <person name="Singh N.K."/>
            <person name="Williams M.P."/>
            <person name="Parker C.W."/>
            <person name="Leo P."/>
            <person name="Stajich J.E."/>
            <person name="Torok T."/>
            <person name="Tighe S."/>
            <person name="Mason C.E."/>
            <person name="Venkateswaran K."/>
        </authorList>
    </citation>
    <scope>NUCLEOTIDE SEQUENCE [LARGE SCALE GENOMIC DNA]</scope>
    <source>
        <strain evidence="4 5">CCFEE 5817</strain>
    </source>
</reference>
<keyword evidence="2" id="KW-1133">Transmembrane helix</keyword>
<evidence type="ECO:0000313" key="5">
    <source>
        <dbReference type="Proteomes" id="UP001334248"/>
    </source>
</evidence>
<dbReference type="EMBL" id="JAVHJV010000011">
    <property type="protein sequence ID" value="KAK5939372.1"/>
    <property type="molecule type" value="Genomic_DNA"/>
</dbReference>
<keyword evidence="2" id="KW-0472">Membrane</keyword>
<comment type="caution">
    <text evidence="4">The sequence shown here is derived from an EMBL/GenBank/DDBJ whole genome shotgun (WGS) entry which is preliminary data.</text>
</comment>
<dbReference type="Pfam" id="PF00722">
    <property type="entry name" value="Glyco_hydro_16"/>
    <property type="match status" value="1"/>
</dbReference>
<organism evidence="4 5">
    <name type="scientific">Knufia obscura</name>
    <dbReference type="NCBI Taxonomy" id="1635080"/>
    <lineage>
        <taxon>Eukaryota</taxon>
        <taxon>Fungi</taxon>
        <taxon>Dikarya</taxon>
        <taxon>Ascomycota</taxon>
        <taxon>Pezizomycotina</taxon>
        <taxon>Eurotiomycetes</taxon>
        <taxon>Chaetothyriomycetidae</taxon>
        <taxon>Chaetothyriales</taxon>
        <taxon>Trichomeriaceae</taxon>
        <taxon>Knufia</taxon>
    </lineage>
</organism>
<evidence type="ECO:0000256" key="1">
    <source>
        <dbReference type="SAM" id="MobiDB-lite"/>
    </source>
</evidence>
<dbReference type="Proteomes" id="UP001334248">
    <property type="component" value="Unassembled WGS sequence"/>
</dbReference>
<feature type="transmembrane region" description="Helical" evidence="2">
    <location>
        <begin position="239"/>
        <end position="266"/>
    </location>
</feature>
<evidence type="ECO:0000259" key="3">
    <source>
        <dbReference type="Pfam" id="PF00722"/>
    </source>
</evidence>
<evidence type="ECO:0000256" key="2">
    <source>
        <dbReference type="SAM" id="Phobius"/>
    </source>
</evidence>
<keyword evidence="5" id="KW-1185">Reference proteome</keyword>